<feature type="transmembrane region" description="Helical" evidence="7">
    <location>
        <begin position="212"/>
        <end position="233"/>
    </location>
</feature>
<dbReference type="PANTHER" id="PTHR20855:SF97">
    <property type="entry name" value="ADIPOR-LIKE RECEPTOR IZH3-RELATED"/>
    <property type="match status" value="1"/>
</dbReference>
<dbReference type="STRING" id="1448308.A0A2T2NJM8"/>
<evidence type="ECO:0000313" key="9">
    <source>
        <dbReference type="Proteomes" id="UP000240883"/>
    </source>
</evidence>
<keyword evidence="5" id="KW-0862">Zinc</keyword>
<evidence type="ECO:0000256" key="1">
    <source>
        <dbReference type="ARBA" id="ARBA00004141"/>
    </source>
</evidence>
<feature type="transmembrane region" description="Helical" evidence="7">
    <location>
        <begin position="83"/>
        <end position="101"/>
    </location>
</feature>
<proteinExistence type="predicted"/>
<keyword evidence="5" id="KW-0479">Metal-binding</keyword>
<keyword evidence="3 7" id="KW-1133">Transmembrane helix</keyword>
<evidence type="ECO:0000256" key="5">
    <source>
        <dbReference type="PIRSR" id="PIRSR604254-1"/>
    </source>
</evidence>
<comment type="subcellular location">
    <subcellularLocation>
        <location evidence="1">Membrane</location>
        <topology evidence="1">Multi-pass membrane protein</topology>
    </subcellularLocation>
</comment>
<dbReference type="GO" id="GO:0006882">
    <property type="term" value="P:intracellular zinc ion homeostasis"/>
    <property type="evidence" value="ECO:0007669"/>
    <property type="project" value="TreeGrafter"/>
</dbReference>
<feature type="binding site" evidence="5">
    <location>
        <position position="138"/>
    </location>
    <ligand>
        <name>Zn(2+)</name>
        <dbReference type="ChEBI" id="CHEBI:29105"/>
    </ligand>
</feature>
<evidence type="ECO:0000256" key="2">
    <source>
        <dbReference type="ARBA" id="ARBA00022692"/>
    </source>
</evidence>
<dbReference type="GO" id="GO:0046872">
    <property type="term" value="F:metal ion binding"/>
    <property type="evidence" value="ECO:0007669"/>
    <property type="project" value="UniProtKB-KW"/>
</dbReference>
<dbReference type="PANTHER" id="PTHR20855">
    <property type="entry name" value="ADIPOR/PROGESTIN RECEPTOR-RELATED"/>
    <property type="match status" value="1"/>
</dbReference>
<dbReference type="GO" id="GO:0016020">
    <property type="term" value="C:membrane"/>
    <property type="evidence" value="ECO:0007669"/>
    <property type="project" value="UniProtKB-SubCell"/>
</dbReference>
<organism evidence="8 9">
    <name type="scientific">Corynespora cassiicola Philippines</name>
    <dbReference type="NCBI Taxonomy" id="1448308"/>
    <lineage>
        <taxon>Eukaryota</taxon>
        <taxon>Fungi</taxon>
        <taxon>Dikarya</taxon>
        <taxon>Ascomycota</taxon>
        <taxon>Pezizomycotina</taxon>
        <taxon>Dothideomycetes</taxon>
        <taxon>Pleosporomycetidae</taxon>
        <taxon>Pleosporales</taxon>
        <taxon>Corynesporascaceae</taxon>
        <taxon>Corynespora</taxon>
    </lineage>
</organism>
<sequence length="318" mass="35286">MGENVDSPTQQRNTSKLQNKQESLADAIQNALRVTRTGHLLTIAQLPAPWRINPFVVQGYTFAASKPECLHTVFRLSNESFNIWSHVLGVLSITYLAFWHFPSTTVYTQSSSSSSDYFVVAIYLAASTLCLTCSVFWHTMKCHCDPHFMISCASVDLTGVTLMISAMNMVMQYAAFYCEPSTQLACLSLTAFCCTASVILGWSPKFRHPDLAFLRVLVFSLLGIVGVLPMAQIGRAKGWDAAWALYRPLWIKVITPVFSGAWIYAGKVPERWWPGVFDFAGHSHNVWHIAVLMTIWGGYSVSLEVLGAGVIQCQGTIL</sequence>
<dbReference type="EMBL" id="KZ678137">
    <property type="protein sequence ID" value="PSN65641.1"/>
    <property type="molecule type" value="Genomic_DNA"/>
</dbReference>
<evidence type="ECO:0000256" key="3">
    <source>
        <dbReference type="ARBA" id="ARBA00022989"/>
    </source>
</evidence>
<accession>A0A2T2NJM8</accession>
<evidence type="ECO:0000313" key="8">
    <source>
        <dbReference type="EMBL" id="PSN65641.1"/>
    </source>
</evidence>
<dbReference type="OrthoDB" id="529367at2759"/>
<evidence type="ECO:0000256" key="7">
    <source>
        <dbReference type="SAM" id="Phobius"/>
    </source>
</evidence>
<feature type="binding site" evidence="5">
    <location>
        <position position="288"/>
    </location>
    <ligand>
        <name>Zn(2+)</name>
        <dbReference type="ChEBI" id="CHEBI:29105"/>
    </ligand>
</feature>
<dbReference type="Proteomes" id="UP000240883">
    <property type="component" value="Unassembled WGS sequence"/>
</dbReference>
<feature type="binding site" evidence="5">
    <location>
        <position position="284"/>
    </location>
    <ligand>
        <name>Zn(2+)</name>
        <dbReference type="ChEBI" id="CHEBI:29105"/>
    </ligand>
</feature>
<protein>
    <submittedName>
        <fullName evidence="8">HlyIII-domain-containing protein</fullName>
    </submittedName>
</protein>
<dbReference type="GO" id="GO:0038023">
    <property type="term" value="F:signaling receptor activity"/>
    <property type="evidence" value="ECO:0007669"/>
    <property type="project" value="TreeGrafter"/>
</dbReference>
<gene>
    <name evidence="8" type="ORF">BS50DRAFT_528159</name>
</gene>
<reference evidence="8 9" key="1">
    <citation type="journal article" date="2018" name="Front. Microbiol.">
        <title>Genome-Wide Analysis of Corynespora cassiicola Leaf Fall Disease Putative Effectors.</title>
        <authorList>
            <person name="Lopez D."/>
            <person name="Ribeiro S."/>
            <person name="Label P."/>
            <person name="Fumanal B."/>
            <person name="Venisse J.S."/>
            <person name="Kohler A."/>
            <person name="de Oliveira R.R."/>
            <person name="Labutti K."/>
            <person name="Lipzen A."/>
            <person name="Lail K."/>
            <person name="Bauer D."/>
            <person name="Ohm R.A."/>
            <person name="Barry K.W."/>
            <person name="Spatafora J."/>
            <person name="Grigoriev I.V."/>
            <person name="Martin F.M."/>
            <person name="Pujade-Renaud V."/>
        </authorList>
    </citation>
    <scope>NUCLEOTIDE SEQUENCE [LARGE SCALE GENOMIC DNA]</scope>
    <source>
        <strain evidence="8 9">Philippines</strain>
    </source>
</reference>
<feature type="transmembrane region" description="Helical" evidence="7">
    <location>
        <begin position="245"/>
        <end position="265"/>
    </location>
</feature>
<dbReference type="Pfam" id="PF03006">
    <property type="entry name" value="HlyIII"/>
    <property type="match status" value="1"/>
</dbReference>
<keyword evidence="9" id="KW-1185">Reference proteome</keyword>
<feature type="transmembrane region" description="Helical" evidence="7">
    <location>
        <begin position="182"/>
        <end position="200"/>
    </location>
</feature>
<evidence type="ECO:0000256" key="6">
    <source>
        <dbReference type="SAM" id="MobiDB-lite"/>
    </source>
</evidence>
<name>A0A2T2NJM8_CORCC</name>
<keyword evidence="2 7" id="KW-0812">Transmembrane</keyword>
<evidence type="ECO:0000256" key="4">
    <source>
        <dbReference type="ARBA" id="ARBA00023136"/>
    </source>
</evidence>
<feature type="region of interest" description="Disordered" evidence="6">
    <location>
        <begin position="1"/>
        <end position="20"/>
    </location>
</feature>
<keyword evidence="4 7" id="KW-0472">Membrane</keyword>
<feature type="transmembrane region" description="Helical" evidence="7">
    <location>
        <begin position="117"/>
        <end position="137"/>
    </location>
</feature>
<dbReference type="InterPro" id="IPR004254">
    <property type="entry name" value="AdipoR/HlyIII-related"/>
</dbReference>
<feature type="transmembrane region" description="Helical" evidence="7">
    <location>
        <begin position="149"/>
        <end position="170"/>
    </location>
</feature>
<dbReference type="AlphaFoldDB" id="A0A2T2NJM8"/>